<name>A0A371HKB3_MUCPR</name>
<gene>
    <name evidence="2" type="primary">N</name>
    <name evidence="2" type="ORF">CR513_13209</name>
</gene>
<dbReference type="Gene3D" id="3.40.50.300">
    <property type="entry name" value="P-loop containing nucleotide triphosphate hydrolases"/>
    <property type="match status" value="1"/>
</dbReference>
<dbReference type="STRING" id="157652.A0A371HKB3"/>
<evidence type="ECO:0000259" key="1">
    <source>
        <dbReference type="PROSITE" id="PS50104"/>
    </source>
</evidence>
<dbReference type="InterPro" id="IPR044974">
    <property type="entry name" value="Disease_R_plants"/>
</dbReference>
<dbReference type="PANTHER" id="PTHR11017">
    <property type="entry name" value="LEUCINE-RICH REPEAT-CONTAINING PROTEIN"/>
    <property type="match status" value="1"/>
</dbReference>
<reference evidence="2" key="1">
    <citation type="submission" date="2018-05" db="EMBL/GenBank/DDBJ databases">
        <title>Draft genome of Mucuna pruriens seed.</title>
        <authorList>
            <person name="Nnadi N.E."/>
            <person name="Vos R."/>
            <person name="Hasami M.H."/>
            <person name="Devisetty U.K."/>
            <person name="Aguiy J.C."/>
        </authorList>
    </citation>
    <scope>NUCLEOTIDE SEQUENCE [LARGE SCALE GENOMIC DNA]</scope>
    <source>
        <strain evidence="2">JCA_2017</strain>
    </source>
</reference>
<dbReference type="SUPFAM" id="SSF52540">
    <property type="entry name" value="P-loop containing nucleoside triphosphate hydrolases"/>
    <property type="match status" value="1"/>
</dbReference>
<dbReference type="Pfam" id="PF01582">
    <property type="entry name" value="TIR"/>
    <property type="match status" value="1"/>
</dbReference>
<dbReference type="GO" id="GO:0006952">
    <property type="term" value="P:defense response"/>
    <property type="evidence" value="ECO:0007669"/>
    <property type="project" value="InterPro"/>
</dbReference>
<evidence type="ECO:0000313" key="3">
    <source>
        <dbReference type="Proteomes" id="UP000257109"/>
    </source>
</evidence>
<protein>
    <submittedName>
        <fullName evidence="2">TMV resistance protein N</fullName>
    </submittedName>
</protein>
<dbReference type="GO" id="GO:0007165">
    <property type="term" value="P:signal transduction"/>
    <property type="evidence" value="ECO:0007669"/>
    <property type="project" value="InterPro"/>
</dbReference>
<dbReference type="PROSITE" id="PS50104">
    <property type="entry name" value="TIR"/>
    <property type="match status" value="1"/>
</dbReference>
<dbReference type="Proteomes" id="UP000257109">
    <property type="component" value="Unassembled WGS sequence"/>
</dbReference>
<dbReference type="InterPro" id="IPR035897">
    <property type="entry name" value="Toll_tir_struct_dom_sf"/>
</dbReference>
<keyword evidence="3" id="KW-1185">Reference proteome</keyword>
<comment type="caution">
    <text evidence="2">The sequence shown here is derived from an EMBL/GenBank/DDBJ whole genome shotgun (WGS) entry which is preliminary data.</text>
</comment>
<dbReference type="SMART" id="SM00255">
    <property type="entry name" value="TIR"/>
    <property type="match status" value="1"/>
</dbReference>
<dbReference type="OrthoDB" id="1357022at2759"/>
<dbReference type="EMBL" id="QJKJ01002350">
    <property type="protein sequence ID" value="RDY03238.1"/>
    <property type="molecule type" value="Genomic_DNA"/>
</dbReference>
<feature type="domain" description="TIR" evidence="1">
    <location>
        <begin position="15"/>
        <end position="176"/>
    </location>
</feature>
<dbReference type="InterPro" id="IPR027417">
    <property type="entry name" value="P-loop_NTPase"/>
</dbReference>
<accession>A0A371HKB3</accession>
<dbReference type="AlphaFoldDB" id="A0A371HKB3"/>
<proteinExistence type="predicted"/>
<dbReference type="PANTHER" id="PTHR11017:SF570">
    <property type="entry name" value="DISEASE RESISTANCE PROTEIN (TIR-NBS CLASS)-RELATED"/>
    <property type="match status" value="1"/>
</dbReference>
<dbReference type="InterPro" id="IPR000157">
    <property type="entry name" value="TIR_dom"/>
</dbReference>
<organism evidence="2 3">
    <name type="scientific">Mucuna pruriens</name>
    <name type="common">Velvet bean</name>
    <name type="synonym">Dolichos pruriens</name>
    <dbReference type="NCBI Taxonomy" id="157652"/>
    <lineage>
        <taxon>Eukaryota</taxon>
        <taxon>Viridiplantae</taxon>
        <taxon>Streptophyta</taxon>
        <taxon>Embryophyta</taxon>
        <taxon>Tracheophyta</taxon>
        <taxon>Spermatophyta</taxon>
        <taxon>Magnoliopsida</taxon>
        <taxon>eudicotyledons</taxon>
        <taxon>Gunneridae</taxon>
        <taxon>Pentapetalae</taxon>
        <taxon>rosids</taxon>
        <taxon>fabids</taxon>
        <taxon>Fabales</taxon>
        <taxon>Fabaceae</taxon>
        <taxon>Papilionoideae</taxon>
        <taxon>50 kb inversion clade</taxon>
        <taxon>NPAAA clade</taxon>
        <taxon>indigoferoid/millettioid clade</taxon>
        <taxon>Phaseoleae</taxon>
        <taxon>Mucuna</taxon>
    </lineage>
</organism>
<feature type="non-terminal residue" evidence="2">
    <location>
        <position position="1"/>
    </location>
</feature>
<dbReference type="Gene3D" id="3.40.50.10140">
    <property type="entry name" value="Toll/interleukin-1 receptor homology (TIR) domain"/>
    <property type="match status" value="1"/>
</dbReference>
<dbReference type="SUPFAM" id="SSF52200">
    <property type="entry name" value="Toll/Interleukin receptor TIR domain"/>
    <property type="match status" value="1"/>
</dbReference>
<sequence length="336" mass="38597">MAQLVVSSSPFNYTYTYDVFLSFRGEDTHFDFTSNLYGALSQRGIFTFFDDDALPKGKHITPSLRKATQESRMSIIIFSQNYASSTFCLDELIQILECYTEQKMCILPIHHTCDIKQGVTKKHLQCTKWKIRRSYDKLQKWRLALRQAADFSGWHFKQEYEHVIIREITENISSELNRPLLKIADYPVGLEAQMRKVLSLMDAEFDNKVKMLGIHGISGLEKSTLARGALYNLIAHQFEGSCFLGDVREKSTRHGLLQIQETMLSKLGREISSWEMEKLQATAGGLEWFGPGSIIIITTRDEKFSVEKQYMVDAFNAAEALKLFQWNALRNKVDSS</sequence>
<evidence type="ECO:0000313" key="2">
    <source>
        <dbReference type="EMBL" id="RDY03238.1"/>
    </source>
</evidence>